<proteinExistence type="inferred from homology"/>
<reference evidence="20" key="3">
    <citation type="submission" date="2023-05" db="EMBL/GenBank/DDBJ databases">
        <authorList>
            <person name="Smith C.H."/>
        </authorList>
    </citation>
    <scope>NUCLEOTIDE SEQUENCE</scope>
    <source>
        <strain evidence="20">CHS0354</strain>
        <tissue evidence="20">Mantle</tissue>
    </source>
</reference>
<dbReference type="FunFam" id="1.20.190.50:FF:000001">
    <property type="entry name" value="Nuclear pore complex protein"/>
    <property type="match status" value="1"/>
</dbReference>
<comment type="subunit">
    <text evidence="17">Part of the nuclear pore complex (NPC). Forms part of the Nup160 subcomplex in the nuclear pore which is composed of NUP160, NUP133, NUP107 and Nup96; this complex plays a role in RNA export and in tethering Nup98 and NUP153 to the nucleus. Does not interact with TPR. Interacts with ZNF106.</text>
</comment>
<keyword evidence="8" id="KW-0995">Kinetochore</keyword>
<dbReference type="GO" id="GO:0017056">
    <property type="term" value="F:structural constituent of nuclear pore"/>
    <property type="evidence" value="ECO:0007669"/>
    <property type="project" value="UniProtKB-UniRule"/>
</dbReference>
<dbReference type="Gene3D" id="1.10.3450.20">
    <property type="match status" value="1"/>
</dbReference>
<dbReference type="GO" id="GO:0031965">
    <property type="term" value="C:nuclear membrane"/>
    <property type="evidence" value="ECO:0007669"/>
    <property type="project" value="UniProtKB-SubCell"/>
</dbReference>
<evidence type="ECO:0000256" key="11">
    <source>
        <dbReference type="ARBA" id="ARBA00023010"/>
    </source>
</evidence>
<reference evidence="20" key="1">
    <citation type="journal article" date="2021" name="Genome Biol. Evol.">
        <title>A High-Quality Reference Genome for a Parasitic Bivalve with Doubly Uniparental Inheritance (Bivalvia: Unionida).</title>
        <authorList>
            <person name="Smith C.H."/>
        </authorList>
    </citation>
    <scope>NUCLEOTIDE SEQUENCE</scope>
    <source>
        <strain evidence="20">CHS0354</strain>
    </source>
</reference>
<keyword evidence="6" id="KW-0597">Phosphoprotein</keyword>
<evidence type="ECO:0000256" key="9">
    <source>
        <dbReference type="ARBA" id="ARBA00022927"/>
    </source>
</evidence>
<keyword evidence="9" id="KW-0653">Protein transport</keyword>
<evidence type="ECO:0000256" key="3">
    <source>
        <dbReference type="ARBA" id="ARBA00022448"/>
    </source>
</evidence>
<name>A0AAE0THB0_9BIVA</name>
<evidence type="ECO:0000256" key="13">
    <source>
        <dbReference type="ARBA" id="ARBA00023136"/>
    </source>
</evidence>
<evidence type="ECO:0000256" key="2">
    <source>
        <dbReference type="ARBA" id="ARBA00009510"/>
    </source>
</evidence>
<keyword evidence="14 18" id="KW-0539">Nucleus</keyword>
<evidence type="ECO:0000256" key="6">
    <source>
        <dbReference type="ARBA" id="ARBA00022553"/>
    </source>
</evidence>
<keyword evidence="3 18" id="KW-0813">Transport</keyword>
<dbReference type="GO" id="GO:0006606">
    <property type="term" value="P:protein import into nucleus"/>
    <property type="evidence" value="ECO:0007669"/>
    <property type="project" value="TreeGrafter"/>
</dbReference>
<keyword evidence="15" id="KW-0137">Centromere</keyword>
<evidence type="ECO:0000313" key="20">
    <source>
        <dbReference type="EMBL" id="KAK3610432.1"/>
    </source>
</evidence>
<dbReference type="PANTHER" id="PTHR13003:SF2">
    <property type="entry name" value="NUCLEAR PORE COMPLEX PROTEIN NUP107"/>
    <property type="match status" value="1"/>
</dbReference>
<evidence type="ECO:0000256" key="7">
    <source>
        <dbReference type="ARBA" id="ARBA00022816"/>
    </source>
</evidence>
<dbReference type="AlphaFoldDB" id="A0AAE0THB0"/>
<dbReference type="PANTHER" id="PTHR13003">
    <property type="entry name" value="NUP107-RELATED"/>
    <property type="match status" value="1"/>
</dbReference>
<evidence type="ECO:0000256" key="1">
    <source>
        <dbReference type="ARBA" id="ARBA00004629"/>
    </source>
</evidence>
<evidence type="ECO:0000256" key="12">
    <source>
        <dbReference type="ARBA" id="ARBA00023132"/>
    </source>
</evidence>
<gene>
    <name evidence="20" type="ORF">CHS0354_016609</name>
</gene>
<protein>
    <recommendedName>
        <fullName evidence="18">Nuclear pore complex protein</fullName>
    </recommendedName>
</protein>
<keyword evidence="4" id="KW-0158">Chromosome</keyword>
<evidence type="ECO:0000256" key="14">
    <source>
        <dbReference type="ARBA" id="ARBA00023242"/>
    </source>
</evidence>
<evidence type="ECO:0000256" key="5">
    <source>
        <dbReference type="ARBA" id="ARBA00022481"/>
    </source>
</evidence>
<dbReference type="FunFam" id="1.10.3450.20:FF:000001">
    <property type="entry name" value="Nuclear pore complex protein"/>
    <property type="match status" value="1"/>
</dbReference>
<keyword evidence="7" id="KW-0509">mRNA transport</keyword>
<keyword evidence="12 18" id="KW-0906">Nuclear pore complex</keyword>
<evidence type="ECO:0000256" key="18">
    <source>
        <dbReference type="RuleBase" id="RU365072"/>
    </source>
</evidence>
<organism evidence="20 21">
    <name type="scientific">Potamilus streckersoni</name>
    <dbReference type="NCBI Taxonomy" id="2493646"/>
    <lineage>
        <taxon>Eukaryota</taxon>
        <taxon>Metazoa</taxon>
        <taxon>Spiralia</taxon>
        <taxon>Lophotrochozoa</taxon>
        <taxon>Mollusca</taxon>
        <taxon>Bivalvia</taxon>
        <taxon>Autobranchia</taxon>
        <taxon>Heteroconchia</taxon>
        <taxon>Palaeoheterodonta</taxon>
        <taxon>Unionida</taxon>
        <taxon>Unionoidea</taxon>
        <taxon>Unionidae</taxon>
        <taxon>Ambleminae</taxon>
        <taxon>Lampsilini</taxon>
        <taxon>Potamilus</taxon>
    </lineage>
</organism>
<evidence type="ECO:0000256" key="15">
    <source>
        <dbReference type="ARBA" id="ARBA00023328"/>
    </source>
</evidence>
<evidence type="ECO:0000256" key="16">
    <source>
        <dbReference type="ARBA" id="ARBA00056880"/>
    </source>
</evidence>
<dbReference type="GO" id="GO:0006406">
    <property type="term" value="P:mRNA export from nucleus"/>
    <property type="evidence" value="ECO:0007669"/>
    <property type="project" value="TreeGrafter"/>
</dbReference>
<dbReference type="GO" id="GO:0000776">
    <property type="term" value="C:kinetochore"/>
    <property type="evidence" value="ECO:0007669"/>
    <property type="project" value="UniProtKB-KW"/>
</dbReference>
<evidence type="ECO:0000256" key="4">
    <source>
        <dbReference type="ARBA" id="ARBA00022454"/>
    </source>
</evidence>
<comment type="caution">
    <text evidence="20">The sequence shown here is derived from an EMBL/GenBank/DDBJ whole genome shotgun (WGS) entry which is preliminary data.</text>
</comment>
<feature type="coiled-coil region" evidence="19">
    <location>
        <begin position="799"/>
        <end position="826"/>
    </location>
</feature>
<comment type="similarity">
    <text evidence="2 18">Belongs to the nucleoporin Nup84/Nup107 family.</text>
</comment>
<dbReference type="EMBL" id="JAEAOA010001024">
    <property type="protein sequence ID" value="KAK3610432.1"/>
    <property type="molecule type" value="Genomic_DNA"/>
</dbReference>
<keyword evidence="10" id="KW-0007">Acetylation</keyword>
<keyword evidence="5" id="KW-0488">Methylation</keyword>
<evidence type="ECO:0000256" key="19">
    <source>
        <dbReference type="SAM" id="Coils"/>
    </source>
</evidence>
<keyword evidence="19" id="KW-0175">Coiled coil</keyword>
<dbReference type="InterPro" id="IPR007252">
    <property type="entry name" value="Nup84/Nup107"/>
</dbReference>
<dbReference type="GO" id="GO:0000973">
    <property type="term" value="P:post-transcriptional tethering of RNA polymerase II gene DNA at nuclear periphery"/>
    <property type="evidence" value="ECO:0007669"/>
    <property type="project" value="TreeGrafter"/>
</dbReference>
<evidence type="ECO:0000256" key="8">
    <source>
        <dbReference type="ARBA" id="ARBA00022838"/>
    </source>
</evidence>
<accession>A0AAE0THB0</accession>
<dbReference type="Proteomes" id="UP001195483">
    <property type="component" value="Unassembled WGS sequence"/>
</dbReference>
<evidence type="ECO:0000313" key="21">
    <source>
        <dbReference type="Proteomes" id="UP001195483"/>
    </source>
</evidence>
<reference evidence="20" key="2">
    <citation type="journal article" date="2021" name="Genome Biol. Evol.">
        <title>Developing a high-quality reference genome for a parasitic bivalve with doubly uniparental inheritance (Bivalvia: Unionida).</title>
        <authorList>
            <person name="Smith C.H."/>
        </authorList>
    </citation>
    <scope>NUCLEOTIDE SEQUENCE</scope>
    <source>
        <strain evidence="20">CHS0354</strain>
        <tissue evidence="20">Mantle</tissue>
    </source>
</reference>
<comment type="function">
    <text evidence="16">Plays a role in the nuclear pore complex (NPC) assembly and/or maintenance. Required for the assembly of peripheral proteins into the NPC. May anchor NUP62 to the NPC. Involved in nephrogenesis.</text>
</comment>
<sequence>MAEASFDESFNFKRQVRRSLQPLATMLEGKSPALREQEMSKTFRKRSTNLNVQRSLQILEESIYTPSHIARTARNLRHTTYTPKQVLSGSKFDVSSKFRPTPKKTPQSSFFKSRDNFHTSFTSTSVLLPEEEMAEEITTTNIGLLLEEDPGNSASKGLYLDFKECLQNKTSQDEMFALVQDYETICEDQVTLLKKLVTRASKQEEKCQKTSDVLYLLKEELASWKLLHALYRDKMEMGLEQNTSADIEELMMVDGKRKYYSDKIIIDELFKRDYIIRQGQIVVDWLEHCAREDFDNMAENIKFFSDRAVGWENTLYRLQNKPPVSMGSERPLVDEMDPDAPIRQNKLLDDLDKEDEDRLLHYIFICIRAGQVKRAQEVCRKSGQSWRAATLEGYRLYHDGNFEKPEGEPVQGNAYRDVWKSVCWTMVQDPRIGQYEKAIYGILSGNLRATLPVCKSWLDYVWAYFRAMVDMRVEEEIRAKTKCTRPLVPLPDEYFQKVLTPPKVFQEIEACENVREEAHTWYHVIQKYLILGDTHRLVEMMYEWVRQGKHDKMRVPMHLLRFIVHLVLFFRATHQAMKEELTNSIIEAYIENLITEKHHQLVAHYVSHLPSEAQVYWYAKFLEGITDREEQQQCLSLAEKAGLDIPLITKTVVENIRSHSDINFRSLSYQQQEVTTVTEEDRKKIEAINWLVFDESQRAEAMKQTNAVMRSFIAVKKLEAAREIFEKLPPDSVDVIHRMWHLQTGSADLPVEERNTIREYLCIKAYLDAIDSFNDWFKLNNHGKPTRPSLGSGSTFTEKVAHEHRMKQYEQELERWRHSLNLQTQTTKEHIYNVLLFADGGWMVDQNQNNEMEEDMKDMKRQEQMDGLRGLVLPGLCFLLHNVLHTCQQYIECLRLADIVASEHHKLYQVFRKDELQHLLHLLRESSLSVLDQNCDPLGYELQ</sequence>
<keyword evidence="21" id="KW-1185">Reference proteome</keyword>
<dbReference type="GO" id="GO:0031080">
    <property type="term" value="C:nuclear pore outer ring"/>
    <property type="evidence" value="ECO:0007669"/>
    <property type="project" value="TreeGrafter"/>
</dbReference>
<comment type="function">
    <text evidence="18">Functions as a component of the nuclear pore complex (NPC).</text>
</comment>
<dbReference type="Gene3D" id="1.20.190.50">
    <property type="match status" value="1"/>
</dbReference>
<evidence type="ECO:0000256" key="10">
    <source>
        <dbReference type="ARBA" id="ARBA00022990"/>
    </source>
</evidence>
<keyword evidence="11 18" id="KW-0811">Translocation</keyword>
<keyword evidence="13 18" id="KW-0472">Membrane</keyword>
<comment type="subcellular location">
    <subcellularLocation>
        <location evidence="1">Chromosome</location>
        <location evidence="1">Centromere</location>
        <location evidence="1">Kinetochore</location>
    </subcellularLocation>
    <subcellularLocation>
        <location evidence="18">Nucleus</location>
        <location evidence="18">Nuclear pore complex</location>
    </subcellularLocation>
    <subcellularLocation>
        <location evidence="18">Nucleus membrane</location>
    </subcellularLocation>
</comment>
<dbReference type="Pfam" id="PF04121">
    <property type="entry name" value="Nup84_Nup100"/>
    <property type="match status" value="1"/>
</dbReference>
<evidence type="ECO:0000256" key="17">
    <source>
        <dbReference type="ARBA" id="ARBA00063956"/>
    </source>
</evidence>